<reference evidence="2 3" key="1">
    <citation type="submission" date="2021-08" db="EMBL/GenBank/DDBJ databases">
        <title>Draft Genome Sequence of Phanerochaete sordida strain YK-624.</title>
        <authorList>
            <person name="Mori T."/>
            <person name="Dohra H."/>
            <person name="Suzuki T."/>
            <person name="Kawagishi H."/>
            <person name="Hirai H."/>
        </authorList>
    </citation>
    <scope>NUCLEOTIDE SEQUENCE [LARGE SCALE GENOMIC DNA]</scope>
    <source>
        <strain evidence="2 3">YK-624</strain>
    </source>
</reference>
<dbReference type="AlphaFoldDB" id="A0A9P3G1L5"/>
<organism evidence="2 3">
    <name type="scientific">Phanerochaete sordida</name>
    <dbReference type="NCBI Taxonomy" id="48140"/>
    <lineage>
        <taxon>Eukaryota</taxon>
        <taxon>Fungi</taxon>
        <taxon>Dikarya</taxon>
        <taxon>Basidiomycota</taxon>
        <taxon>Agaricomycotina</taxon>
        <taxon>Agaricomycetes</taxon>
        <taxon>Polyporales</taxon>
        <taxon>Phanerochaetaceae</taxon>
        <taxon>Phanerochaete</taxon>
    </lineage>
</organism>
<proteinExistence type="predicted"/>
<dbReference type="Proteomes" id="UP000703269">
    <property type="component" value="Unassembled WGS sequence"/>
</dbReference>
<dbReference type="EMBL" id="BPQB01000004">
    <property type="protein sequence ID" value="GJE86588.1"/>
    <property type="molecule type" value="Genomic_DNA"/>
</dbReference>
<feature type="compositionally biased region" description="Basic and acidic residues" evidence="1">
    <location>
        <begin position="92"/>
        <end position="103"/>
    </location>
</feature>
<accession>A0A9P3G1L5</accession>
<sequence>MGRLFLALLRDKDCVEDGRGDKRYDQFLNQGMLCVLERPEPGEAPLAEVLPVSASKKRKCTQEEATSPEATLPRSRKRARADQKAAARTRRGRVDAKPKDAAMRRSARLAAKGRGG</sequence>
<evidence type="ECO:0000313" key="2">
    <source>
        <dbReference type="EMBL" id="GJE86588.1"/>
    </source>
</evidence>
<gene>
    <name evidence="2" type="ORF">PsYK624_026680</name>
</gene>
<name>A0A9P3G1L5_9APHY</name>
<evidence type="ECO:0000313" key="3">
    <source>
        <dbReference type="Proteomes" id="UP000703269"/>
    </source>
</evidence>
<keyword evidence="3" id="KW-1185">Reference proteome</keyword>
<comment type="caution">
    <text evidence="2">The sequence shown here is derived from an EMBL/GenBank/DDBJ whole genome shotgun (WGS) entry which is preliminary data.</text>
</comment>
<feature type="region of interest" description="Disordered" evidence="1">
    <location>
        <begin position="54"/>
        <end position="116"/>
    </location>
</feature>
<evidence type="ECO:0000256" key="1">
    <source>
        <dbReference type="SAM" id="MobiDB-lite"/>
    </source>
</evidence>
<protein>
    <submittedName>
        <fullName evidence="2">Uncharacterized protein</fullName>
    </submittedName>
</protein>